<dbReference type="RefSeq" id="WP_115479539.1">
    <property type="nucleotide sequence ID" value="NZ_QRBF01000008.1"/>
</dbReference>
<gene>
    <name evidence="1" type="ORF">DWU99_18335</name>
</gene>
<organism evidence="1 2">
    <name type="scientific">Dyella psychrodurans</name>
    <dbReference type="NCBI Taxonomy" id="1927960"/>
    <lineage>
        <taxon>Bacteria</taxon>
        <taxon>Pseudomonadati</taxon>
        <taxon>Pseudomonadota</taxon>
        <taxon>Gammaproteobacteria</taxon>
        <taxon>Lysobacterales</taxon>
        <taxon>Rhodanobacteraceae</taxon>
        <taxon>Dyella</taxon>
    </lineage>
</organism>
<proteinExistence type="predicted"/>
<dbReference type="Proteomes" id="UP000255334">
    <property type="component" value="Unassembled WGS sequence"/>
</dbReference>
<keyword evidence="2" id="KW-1185">Reference proteome</keyword>
<name>A0A370WYD0_9GAMM</name>
<protein>
    <submittedName>
        <fullName evidence="1">Uncharacterized protein</fullName>
    </submittedName>
</protein>
<accession>A0A370WYD0</accession>
<reference evidence="1 2" key="1">
    <citation type="submission" date="2018-07" db="EMBL/GenBank/DDBJ databases">
        <title>Dyella monticola sp. nov. and Dyella psychrodurans sp. nov. isolated from monsoon evergreen broad-leaved forest soil of Dinghu Mountain, China.</title>
        <authorList>
            <person name="Gao Z."/>
            <person name="Qiu L."/>
        </authorList>
    </citation>
    <scope>NUCLEOTIDE SEQUENCE [LARGE SCALE GENOMIC DNA]</scope>
    <source>
        <strain evidence="1 2">4MSK11</strain>
    </source>
</reference>
<dbReference type="EMBL" id="QRBF01000008">
    <property type="protein sequence ID" value="RDS81011.1"/>
    <property type="molecule type" value="Genomic_DNA"/>
</dbReference>
<evidence type="ECO:0000313" key="1">
    <source>
        <dbReference type="EMBL" id="RDS81011.1"/>
    </source>
</evidence>
<evidence type="ECO:0000313" key="2">
    <source>
        <dbReference type="Proteomes" id="UP000255334"/>
    </source>
</evidence>
<sequence>MISTDDELIALSSATDEQLSYVRALKDADIEQLERLVDEERRWADRAFKMRSPAAEALQREVDDLQYTLTLARVARDRGRLERVLSGAWPSAERDKCL</sequence>
<comment type="caution">
    <text evidence="1">The sequence shown here is derived from an EMBL/GenBank/DDBJ whole genome shotgun (WGS) entry which is preliminary data.</text>
</comment>
<dbReference type="AlphaFoldDB" id="A0A370WYD0"/>